<dbReference type="EMBL" id="FO818640">
    <property type="protein sequence ID" value="CDM94923.1"/>
    <property type="molecule type" value="Genomic_DNA"/>
</dbReference>
<protein>
    <submittedName>
        <fullName evidence="2">Uncharacterized protein</fullName>
    </submittedName>
</protein>
<evidence type="ECO:0000313" key="2">
    <source>
        <dbReference type="EMBL" id="CDM94923.1"/>
    </source>
</evidence>
<keyword evidence="1" id="KW-0472">Membrane</keyword>
<reference evidence="2 3" key="1">
    <citation type="submission" date="2014-02" db="EMBL/GenBank/DDBJ databases">
        <authorList>
            <person name="Genoscope - CEA"/>
        </authorList>
    </citation>
    <scope>NUCLEOTIDE SEQUENCE [LARGE SCALE GENOMIC DNA]</scope>
    <source>
        <strain evidence="2 3">PCC 8005</strain>
    </source>
</reference>
<accession>A0A9P1KF52</accession>
<proteinExistence type="predicted"/>
<keyword evidence="1" id="KW-1133">Transmembrane helix</keyword>
<dbReference type="Proteomes" id="UP000032946">
    <property type="component" value="Chromosome"/>
</dbReference>
<evidence type="ECO:0000256" key="1">
    <source>
        <dbReference type="SAM" id="Phobius"/>
    </source>
</evidence>
<dbReference type="RefSeq" id="WP_008050535.1">
    <property type="nucleotide sequence ID" value="NZ_FO818640.1"/>
</dbReference>
<gene>
    <name evidence="2" type="ORF">ARTHRO_30189</name>
</gene>
<keyword evidence="1" id="KW-0812">Transmembrane</keyword>
<organism evidence="2 3">
    <name type="scientific">Limnospira indica PCC 8005</name>
    <dbReference type="NCBI Taxonomy" id="376219"/>
    <lineage>
        <taxon>Bacteria</taxon>
        <taxon>Bacillati</taxon>
        <taxon>Cyanobacteriota</taxon>
        <taxon>Cyanophyceae</taxon>
        <taxon>Oscillatoriophycideae</taxon>
        <taxon>Oscillatoriales</taxon>
        <taxon>Sirenicapillariaceae</taxon>
        <taxon>Limnospira</taxon>
    </lineage>
</organism>
<name>A0A9P1KF52_9CYAN</name>
<keyword evidence="3" id="KW-1185">Reference proteome</keyword>
<feature type="transmembrane region" description="Helical" evidence="1">
    <location>
        <begin position="616"/>
        <end position="637"/>
    </location>
</feature>
<dbReference type="AlphaFoldDB" id="A0A9P1KF52"/>
<evidence type="ECO:0000313" key="3">
    <source>
        <dbReference type="Proteomes" id="UP000032946"/>
    </source>
</evidence>
<sequence length="1026" mass="119069">MNILGIADSNLEPVDYSDILNKIIQQITQQQPFKISQNKNHLIIDLETITEQLIKQNIANPISSKGIIKSATVNFNSNTQNIFNQQIRQIRDLLKDKLQELARDNNHPDINSLTHSFIRTLQQINNQKFDLYYNFPAIQNVKTSELETRVNENVGSHSILKFHKLTISVRNINQFTQDLKQGLRNYIEEKLDQESSEDVEDTLEILDNLTNDKSSDFYKLQKVVDSESLGKLKKHAKICYLEYLAANLATNNNRDLVYLQDLIRRLKDMVAYIYDHDKQDGDYRVSYGGETINYRDWFSRSEVFDSLPIIPIISESLGETTSPDGSERTFTFGLKLKFNNPVQARGGKPAFDYHLDTINPDKAEAKKPEFYQESLYYQKVLKLAFVYYFAFATHSNPDQEDYDPQSELTYNVRESFETYFLPIFQGTDEDKKSNFLQRVIKGFYKYKVLKKINRLKSLLHHCLKQSTILEPQNFPIKIGIYKGILESDIDKISNGLFFNHLVESNTKECLQYITIGDSSPDTGIFCQLPGNLKIEDIRYYQTSENQQFTINYHGIDKIQKCLPVFFLPKSNPNSQQTEQIFSNIPGIIFHYNKESLNKEHDNSSVQSFIYRFTMSLLIYIILLIILEGWGLVFLPIFRLHEGSENKPFESEKFMANLSKVISHLLNNKYRANSQGLRIKNLTQSFTKGNALGSLYSVLPRKFILDQSANRPSFSLDKLALIVVSSVESDGLFKGDRQDRISTVFGEAIGIRKQSENQIVVQLLKTFSENYLSRNLYTEPSILMDVVDYLYEELGYRHFLYIAKAPFTDNLNLTKQVDNEDEFYFMSPTLIKSLQSGLPDIKIYPVFFNKYYVRKRKMKTLDQVSYSLKDTAKLLNLVEDPSKNVVVFFNLFNGLSVKTKNEDDRFYNGVMSYATLLNIYQGVLDDQHIREGLIHNNSLKQDILQYLTFFHFYRLEKKLVRNKIQIKLDPYDRVIGDDSLRKKSVFNHINGKANFNSLAFLSEVNSILYPQNRRRPQSDSTNNLVDQ</sequence>